<sequence length="67" mass="8185">MKYFVRYTYKADYNNEIHDYDRIEESDIISTEEEFDDIYDVKTVLKGMFTWKNLQETDFDIIALTKL</sequence>
<keyword evidence="2" id="KW-1185">Reference proteome</keyword>
<organism evidence="1 2">
    <name type="scientific">Pectobacterium phage vB_PcaM_CBB</name>
    <dbReference type="NCBI Taxonomy" id="2772511"/>
    <lineage>
        <taxon>Viruses</taxon>
        <taxon>Duplodnaviria</taxon>
        <taxon>Heunggongvirae</taxon>
        <taxon>Uroviricota</taxon>
        <taxon>Caudoviricetes</taxon>
        <taxon>Mimasvirus</taxon>
        <taxon>Mimasvirus CBB</taxon>
    </lineage>
</organism>
<proteinExistence type="predicted"/>
<dbReference type="Proteomes" id="UP000223891">
    <property type="component" value="Segment"/>
</dbReference>
<evidence type="ECO:0000313" key="1">
    <source>
        <dbReference type="EMBL" id="AMM44027.1"/>
    </source>
</evidence>
<protein>
    <submittedName>
        <fullName evidence="1">Uncharacterized protein</fullName>
    </submittedName>
</protein>
<reference evidence="2" key="1">
    <citation type="submission" date="2016-01" db="EMBL/GenBank/DDBJ databases">
        <title>Isolation and Characterization of Enterobacteria phage CBB.</title>
        <authorList>
            <person name="Buttimer C.T.H."/>
            <person name="Hendrix H."/>
            <person name="Alexandre H."/>
            <person name="O'Mahony J."/>
            <person name="Lavigne R."/>
            <person name="Coffey A."/>
        </authorList>
    </citation>
    <scope>NUCLEOTIDE SEQUENCE [LARGE SCALE GENOMIC DNA]</scope>
</reference>
<name>A0A1L2CVK5_9CAUD</name>
<dbReference type="EMBL" id="KU574722">
    <property type="protein sequence ID" value="AMM44027.1"/>
    <property type="molecule type" value="Genomic_DNA"/>
</dbReference>
<gene>
    <name evidence="1" type="ORF">CBB_464</name>
</gene>
<evidence type="ECO:0000313" key="2">
    <source>
        <dbReference type="Proteomes" id="UP000223891"/>
    </source>
</evidence>
<accession>A0A1L2CVK5</accession>